<protein>
    <submittedName>
        <fullName evidence="2">Uncharacterized protein</fullName>
    </submittedName>
</protein>
<name>A0A5C3M9J0_9AGAR</name>
<dbReference type="OrthoDB" id="3265734at2759"/>
<feature type="region of interest" description="Disordered" evidence="1">
    <location>
        <begin position="137"/>
        <end position="187"/>
    </location>
</feature>
<dbReference type="EMBL" id="ML213606">
    <property type="protein sequence ID" value="TFK37821.1"/>
    <property type="molecule type" value="Genomic_DNA"/>
</dbReference>
<evidence type="ECO:0000313" key="3">
    <source>
        <dbReference type="Proteomes" id="UP000308652"/>
    </source>
</evidence>
<sequence length="301" mass="33274">MTTPLRIDDRDSSIVYSPSDWIGIAGSEKEFDLTLMEALGKGATSQLQFTVPTLGTSIAVFGTILASDSNIQGNPLSTYSIDDQLVTTFAPSEETFRQHNVLFYRSATLPQGIHILLVTSLGNKSTFYVDYFEVTGDSSTTGSPISTSLLSTPTMTSSSTPAATSPLTLSTSSTSSSSLSTGTSSKKTSYADRNFIQGYLDRSNRRRHTRRSRSFGNNIDLFDDGYTNSIIQRTFYGRWVNAPTWKAWRSTHTIKHFNVDLIYVGSGIHSTVEPFYLAMSELHSHKHRVDRAITNLNSWQT</sequence>
<feature type="compositionally biased region" description="Low complexity" evidence="1">
    <location>
        <begin position="138"/>
        <end position="187"/>
    </location>
</feature>
<dbReference type="STRING" id="68775.A0A5C3M9J0"/>
<dbReference type="Gene3D" id="2.60.120.260">
    <property type="entry name" value="Galactose-binding domain-like"/>
    <property type="match status" value="1"/>
</dbReference>
<evidence type="ECO:0000313" key="2">
    <source>
        <dbReference type="EMBL" id="TFK37821.1"/>
    </source>
</evidence>
<accession>A0A5C3M9J0</accession>
<reference evidence="2 3" key="1">
    <citation type="journal article" date="2019" name="Nat. Ecol. Evol.">
        <title>Megaphylogeny resolves global patterns of mushroom evolution.</title>
        <authorList>
            <person name="Varga T."/>
            <person name="Krizsan K."/>
            <person name="Foldi C."/>
            <person name="Dima B."/>
            <person name="Sanchez-Garcia M."/>
            <person name="Sanchez-Ramirez S."/>
            <person name="Szollosi G.J."/>
            <person name="Szarkandi J.G."/>
            <person name="Papp V."/>
            <person name="Albert L."/>
            <person name="Andreopoulos W."/>
            <person name="Angelini C."/>
            <person name="Antonin V."/>
            <person name="Barry K.W."/>
            <person name="Bougher N.L."/>
            <person name="Buchanan P."/>
            <person name="Buyck B."/>
            <person name="Bense V."/>
            <person name="Catcheside P."/>
            <person name="Chovatia M."/>
            <person name="Cooper J."/>
            <person name="Damon W."/>
            <person name="Desjardin D."/>
            <person name="Finy P."/>
            <person name="Geml J."/>
            <person name="Haridas S."/>
            <person name="Hughes K."/>
            <person name="Justo A."/>
            <person name="Karasinski D."/>
            <person name="Kautmanova I."/>
            <person name="Kiss B."/>
            <person name="Kocsube S."/>
            <person name="Kotiranta H."/>
            <person name="LaButti K.M."/>
            <person name="Lechner B.E."/>
            <person name="Liimatainen K."/>
            <person name="Lipzen A."/>
            <person name="Lukacs Z."/>
            <person name="Mihaltcheva S."/>
            <person name="Morgado L.N."/>
            <person name="Niskanen T."/>
            <person name="Noordeloos M.E."/>
            <person name="Ohm R.A."/>
            <person name="Ortiz-Santana B."/>
            <person name="Ovrebo C."/>
            <person name="Racz N."/>
            <person name="Riley R."/>
            <person name="Savchenko A."/>
            <person name="Shiryaev A."/>
            <person name="Soop K."/>
            <person name="Spirin V."/>
            <person name="Szebenyi C."/>
            <person name="Tomsovsky M."/>
            <person name="Tulloss R.E."/>
            <person name="Uehling J."/>
            <person name="Grigoriev I.V."/>
            <person name="Vagvolgyi C."/>
            <person name="Papp T."/>
            <person name="Martin F.M."/>
            <person name="Miettinen O."/>
            <person name="Hibbett D.S."/>
            <person name="Nagy L.G."/>
        </authorList>
    </citation>
    <scope>NUCLEOTIDE SEQUENCE [LARGE SCALE GENOMIC DNA]</scope>
    <source>
        <strain evidence="2 3">CBS 166.37</strain>
    </source>
</reference>
<dbReference type="AlphaFoldDB" id="A0A5C3M9J0"/>
<keyword evidence="3" id="KW-1185">Reference proteome</keyword>
<dbReference type="Proteomes" id="UP000308652">
    <property type="component" value="Unassembled WGS sequence"/>
</dbReference>
<evidence type="ECO:0000256" key="1">
    <source>
        <dbReference type="SAM" id="MobiDB-lite"/>
    </source>
</evidence>
<organism evidence="2 3">
    <name type="scientific">Crucibulum laeve</name>
    <dbReference type="NCBI Taxonomy" id="68775"/>
    <lineage>
        <taxon>Eukaryota</taxon>
        <taxon>Fungi</taxon>
        <taxon>Dikarya</taxon>
        <taxon>Basidiomycota</taxon>
        <taxon>Agaricomycotina</taxon>
        <taxon>Agaricomycetes</taxon>
        <taxon>Agaricomycetidae</taxon>
        <taxon>Agaricales</taxon>
        <taxon>Agaricineae</taxon>
        <taxon>Nidulariaceae</taxon>
        <taxon>Crucibulum</taxon>
    </lineage>
</organism>
<gene>
    <name evidence="2" type="ORF">BDQ12DRAFT_666725</name>
</gene>
<proteinExistence type="predicted"/>